<evidence type="ECO:0000313" key="2">
    <source>
        <dbReference type="Proteomes" id="UP000304203"/>
    </source>
</evidence>
<keyword evidence="2" id="KW-1185">Reference proteome</keyword>
<dbReference type="EMBL" id="MK719730">
    <property type="protein sequence ID" value="QCQ61856.1"/>
    <property type="molecule type" value="Genomic_DNA"/>
</dbReference>
<evidence type="ECO:0000313" key="1">
    <source>
        <dbReference type="EMBL" id="QCQ61856.1"/>
    </source>
</evidence>
<sequence>MNKYSREEHLETVLKQITSHYFYIGDDDSEIPRLIDLDGENMYEYNKELYMQLMELIPEVINGKR</sequence>
<reference evidence="1 2" key="1">
    <citation type="submission" date="2019-03" db="EMBL/GenBank/DDBJ databases">
        <title>Genomic and seasonal variations among aquatic phages infecting the Baltic Sea Gammaproteobacteria Rheinheimera sp. bal341.</title>
        <authorList>
            <person name="Nilsson E."/>
            <person name="Li K."/>
            <person name="Fridlund J."/>
            <person name="Sulcius S."/>
            <person name="Bunse C."/>
            <person name="Karlsson C.M.G."/>
            <person name="Lindh M."/>
            <person name="Lundin D."/>
            <person name="Pinhassi J."/>
            <person name="Holmfeldt K."/>
        </authorList>
    </citation>
    <scope>NUCLEOTIDE SEQUENCE [LARGE SCALE GENOMIC DNA]</scope>
</reference>
<organism evidence="1 2">
    <name type="scientific">Rheinheimera phage vB_RspM_Barba19A</name>
    <dbReference type="NCBI Taxonomy" id="2565658"/>
    <lineage>
        <taxon>Viruses</taxon>
        <taxon>Duplodnaviria</taxon>
        <taxon>Heunggongvirae</taxon>
        <taxon>Uroviricota</taxon>
        <taxon>Caudoviricetes</taxon>
        <taxon>Barbavirus</taxon>
        <taxon>Barbavirus barba19A</taxon>
    </lineage>
</organism>
<gene>
    <name evidence="1" type="ORF">Barba19A_gp016</name>
</gene>
<proteinExistence type="predicted"/>
<protein>
    <submittedName>
        <fullName evidence="1">Uncharacterized protein</fullName>
    </submittedName>
</protein>
<dbReference type="Proteomes" id="UP000304203">
    <property type="component" value="Segment"/>
</dbReference>
<accession>A0A4P8NHC6</accession>
<name>A0A4P8NHC6_9CAUD</name>